<evidence type="ECO:0000259" key="1">
    <source>
        <dbReference type="PROSITE" id="PS50055"/>
    </source>
</evidence>
<dbReference type="InterPro" id="IPR016130">
    <property type="entry name" value="Tyr_Pase_AS"/>
</dbReference>
<dbReference type="EMBL" id="BQMJ01000048">
    <property type="protein sequence ID" value="GJQ13904.1"/>
    <property type="molecule type" value="Genomic_DNA"/>
</dbReference>
<evidence type="ECO:0000259" key="2">
    <source>
        <dbReference type="PROSITE" id="PS50056"/>
    </source>
</evidence>
<dbReference type="Gene3D" id="3.90.190.10">
    <property type="entry name" value="Protein tyrosine phosphatase superfamily"/>
    <property type="match status" value="1"/>
</dbReference>
<dbReference type="SUPFAM" id="SSF52799">
    <property type="entry name" value="(Phosphotyrosine protein) phosphatases II"/>
    <property type="match status" value="1"/>
</dbReference>
<dbReference type="OrthoDB" id="165498at2759"/>
<dbReference type="InterPro" id="IPR000387">
    <property type="entry name" value="Tyr_Pase_dom"/>
</dbReference>
<accession>A0A9C7Q0D8</accession>
<name>A0A9C7Q0D8_9RHOD</name>
<dbReference type="PROSITE" id="PS50056">
    <property type="entry name" value="TYR_PHOSPHATASE_2"/>
    <property type="match status" value="1"/>
</dbReference>
<dbReference type="InterPro" id="IPR050348">
    <property type="entry name" value="Protein-Tyr_Phosphatase"/>
</dbReference>
<dbReference type="InterPro" id="IPR003595">
    <property type="entry name" value="Tyr_Pase_cat"/>
</dbReference>
<dbReference type="CDD" id="cd00047">
    <property type="entry name" value="PTPc"/>
    <property type="match status" value="1"/>
</dbReference>
<dbReference type="GO" id="GO:0004725">
    <property type="term" value="F:protein tyrosine phosphatase activity"/>
    <property type="evidence" value="ECO:0007669"/>
    <property type="project" value="InterPro"/>
</dbReference>
<reference evidence="3" key="1">
    <citation type="journal article" date="2022" name="Proc. Natl. Acad. Sci. U.S.A.">
        <title>Life cycle and functional genomics of the unicellular red alga Galdieria for elucidating algal and plant evolution and industrial use.</title>
        <authorList>
            <person name="Hirooka S."/>
            <person name="Itabashi T."/>
            <person name="Ichinose T.M."/>
            <person name="Onuma R."/>
            <person name="Fujiwara T."/>
            <person name="Yamashita S."/>
            <person name="Jong L.W."/>
            <person name="Tomita R."/>
            <person name="Iwane A.H."/>
            <person name="Miyagishima S.Y."/>
        </authorList>
    </citation>
    <scope>NUCLEOTIDE SEQUENCE</scope>
    <source>
        <strain evidence="3">NBRC 102759</strain>
    </source>
</reference>
<feature type="domain" description="Tyrosine specific protein phosphatases" evidence="2">
    <location>
        <begin position="212"/>
        <end position="306"/>
    </location>
</feature>
<organism evidence="3 4">
    <name type="scientific">Galdieria partita</name>
    <dbReference type="NCBI Taxonomy" id="83374"/>
    <lineage>
        <taxon>Eukaryota</taxon>
        <taxon>Rhodophyta</taxon>
        <taxon>Bangiophyceae</taxon>
        <taxon>Galdieriales</taxon>
        <taxon>Galdieriaceae</taxon>
        <taxon>Galdieria</taxon>
    </lineage>
</organism>
<evidence type="ECO:0000313" key="4">
    <source>
        <dbReference type="Proteomes" id="UP001061958"/>
    </source>
</evidence>
<comment type="caution">
    <text evidence="3">The sequence shown here is derived from an EMBL/GenBank/DDBJ whole genome shotgun (WGS) entry which is preliminary data.</text>
</comment>
<dbReference type="InterPro" id="IPR000242">
    <property type="entry name" value="PTP_cat"/>
</dbReference>
<dbReference type="Pfam" id="PF00102">
    <property type="entry name" value="Y_phosphatase"/>
    <property type="match status" value="1"/>
</dbReference>
<gene>
    <name evidence="3" type="ORF">GpartN1_g5695.t1</name>
</gene>
<dbReference type="SMART" id="SM00404">
    <property type="entry name" value="PTPc_motif"/>
    <property type="match status" value="1"/>
</dbReference>
<proteinExistence type="predicted"/>
<evidence type="ECO:0000313" key="3">
    <source>
        <dbReference type="EMBL" id="GJQ13904.1"/>
    </source>
</evidence>
<dbReference type="InterPro" id="IPR029021">
    <property type="entry name" value="Prot-tyrosine_phosphatase-like"/>
</dbReference>
<feature type="domain" description="Tyrosine-protein phosphatase" evidence="1">
    <location>
        <begin position="27"/>
        <end position="315"/>
    </location>
</feature>
<keyword evidence="4" id="KW-1185">Reference proteome</keyword>
<dbReference type="SMART" id="SM00194">
    <property type="entry name" value="PTPc"/>
    <property type="match status" value="1"/>
</dbReference>
<dbReference type="PRINTS" id="PR00700">
    <property type="entry name" value="PRTYPHPHTASE"/>
</dbReference>
<dbReference type="AlphaFoldDB" id="A0A9C7Q0D8"/>
<protein>
    <recommendedName>
        <fullName evidence="5">Protein tyrosine phosphatase</fullName>
    </recommendedName>
</protein>
<dbReference type="Proteomes" id="UP001061958">
    <property type="component" value="Unassembled WGS sequence"/>
</dbReference>
<dbReference type="PROSITE" id="PS00383">
    <property type="entry name" value="TYR_PHOSPHATASE_1"/>
    <property type="match status" value="1"/>
</dbReference>
<dbReference type="PANTHER" id="PTHR19134">
    <property type="entry name" value="RECEPTOR-TYPE TYROSINE-PROTEIN PHOSPHATASE"/>
    <property type="match status" value="1"/>
</dbReference>
<dbReference type="PANTHER" id="PTHR19134:SF449">
    <property type="entry name" value="TYROSINE-PROTEIN PHOSPHATASE 1"/>
    <property type="match status" value="1"/>
</dbReference>
<reference evidence="3" key="2">
    <citation type="submission" date="2022-01" db="EMBL/GenBank/DDBJ databases">
        <authorList>
            <person name="Hirooka S."/>
            <person name="Miyagishima S.Y."/>
        </authorList>
    </citation>
    <scope>NUCLEOTIDE SEQUENCE</scope>
    <source>
        <strain evidence="3">NBRC 102759</strain>
    </source>
</reference>
<dbReference type="PROSITE" id="PS50055">
    <property type="entry name" value="TYR_PHOSPHATASE_PTP"/>
    <property type="match status" value="1"/>
</dbReference>
<evidence type="ECO:0008006" key="5">
    <source>
        <dbReference type="Google" id="ProtNLM"/>
    </source>
</evidence>
<sequence length="319" mass="37101">MLASPCLALKESLFYLVSSPSDKIPWFVKEFQRLEELSRELKREQTFIKARLPKNQVKNRYVDVLPCDEYCVAVKCCDAVEYVYLNASRISNIFPEDDRVYIATQAPLKNCTKDFWHMVLQEESNIIVMATSLVERGISKCDIYWPTKEQTVWNLGCIQLCLEKEVFIAENSIVRRHIRLCHKLSDGSMEDRLVYQFQYSGWPDHGIPIETYSFLYLLEQVEKYRLGKSLVVHCSAGIGRTGVFCTLDILRRYLSSHSFLQRMNALVDKGANKEEVAAFLIRVVSETVVQLRKRRPGMIQTAQQFWFLFDCLTRNFDAS</sequence>